<comment type="caution">
    <text evidence="3">The sequence shown here is derived from an EMBL/GenBank/DDBJ whole genome shotgun (WGS) entry which is preliminary data.</text>
</comment>
<dbReference type="Proteomes" id="UP000663855">
    <property type="component" value="Unassembled WGS sequence"/>
</dbReference>
<evidence type="ECO:0000256" key="1">
    <source>
        <dbReference type="SAM" id="MobiDB-lite"/>
    </source>
</evidence>
<dbReference type="Proteomes" id="UP000663834">
    <property type="component" value="Unassembled WGS sequence"/>
</dbReference>
<feature type="compositionally biased region" description="Polar residues" evidence="1">
    <location>
        <begin position="136"/>
        <end position="151"/>
    </location>
</feature>
<organism evidence="3 4">
    <name type="scientific">Rotaria magnacalcarata</name>
    <dbReference type="NCBI Taxonomy" id="392030"/>
    <lineage>
        <taxon>Eukaryota</taxon>
        <taxon>Metazoa</taxon>
        <taxon>Spiralia</taxon>
        <taxon>Gnathifera</taxon>
        <taxon>Rotifera</taxon>
        <taxon>Eurotatoria</taxon>
        <taxon>Bdelloidea</taxon>
        <taxon>Philodinida</taxon>
        <taxon>Philodinidae</taxon>
        <taxon>Rotaria</taxon>
    </lineage>
</organism>
<proteinExistence type="predicted"/>
<name>A0A814WTB5_9BILA</name>
<accession>A0A814WTB5</accession>
<dbReference type="EMBL" id="CAJNOV010000033">
    <property type="protein sequence ID" value="CAF0962261.1"/>
    <property type="molecule type" value="Genomic_DNA"/>
</dbReference>
<dbReference type="OrthoDB" id="10010343at2759"/>
<sequence>MNRAFNPVEVYYNRDLRLHKPGVIPKASRRTSAITSSHHKYELKQELGTNKTIESWFENHSPQERQTVYSFLDSLYKSNNVKEKKVQNSRLYNRVRTAPAHSSRRQLLEPTHRDNQTSKHNIGQLVESLESFRLPTSAQEKGIQTASNDSAIQPADVNQRKIDANIETNSIRPSTDTIRSIEKKQSENNFDNQSTTTNRRNLRYLSQSWRVINPQDDIQLNPRSDNNISSFFNYTKKAYPEYYFIHPDWY</sequence>
<reference evidence="3" key="1">
    <citation type="submission" date="2021-02" db="EMBL/GenBank/DDBJ databases">
        <authorList>
            <person name="Nowell W R."/>
        </authorList>
    </citation>
    <scope>NUCLEOTIDE SEQUENCE</scope>
</reference>
<dbReference type="EMBL" id="CAJNOW010000018">
    <property type="protein sequence ID" value="CAF1208374.1"/>
    <property type="molecule type" value="Genomic_DNA"/>
</dbReference>
<feature type="region of interest" description="Disordered" evidence="1">
    <location>
        <begin position="136"/>
        <end position="158"/>
    </location>
</feature>
<dbReference type="AlphaFoldDB" id="A0A814WTB5"/>
<feature type="region of interest" description="Disordered" evidence="1">
    <location>
        <begin position="98"/>
        <end position="119"/>
    </location>
</feature>
<gene>
    <name evidence="2" type="ORF">CJN711_LOCUS479</name>
    <name evidence="3" type="ORF">KQP761_LOCUS205</name>
</gene>
<evidence type="ECO:0000313" key="4">
    <source>
        <dbReference type="Proteomes" id="UP000663834"/>
    </source>
</evidence>
<evidence type="ECO:0000313" key="2">
    <source>
        <dbReference type="EMBL" id="CAF0962261.1"/>
    </source>
</evidence>
<protein>
    <submittedName>
        <fullName evidence="3">Uncharacterized protein</fullName>
    </submittedName>
</protein>
<feature type="compositionally biased region" description="Basic and acidic residues" evidence="1">
    <location>
        <begin position="106"/>
        <end position="117"/>
    </location>
</feature>
<evidence type="ECO:0000313" key="3">
    <source>
        <dbReference type="EMBL" id="CAF1208374.1"/>
    </source>
</evidence>